<sequence length="297" mass="31646">MRASPVASTPCRFLSHGARPSTRASASRDDGVAANARDGVFRASGYRTFYDDVESEDATTVKVDCGPVSAYLGGTYDGEKVAWRSSGTTPAGERDARATRRTYAFDRVLAHGASTIVSVTEERPLGIIFEPDADGRVRVADFVVGSRAARANDAAALAPFGADCCRRGDVLRAFTATQVAFKSTAALTGDLSGTKRVRTLFGADGRTWGEVQAALANGRKADGPITLVLERDSDRARAEAWPRPPEEIEFRGLGEETTTAKRARERLESDDEETTRANIAFASAAVAFIGLILAGFS</sequence>
<evidence type="ECO:0000313" key="2">
    <source>
        <dbReference type="EMBL" id="OUS48834.1"/>
    </source>
</evidence>
<dbReference type="EMBL" id="KZ155772">
    <property type="protein sequence ID" value="OUS48834.1"/>
    <property type="molecule type" value="Genomic_DNA"/>
</dbReference>
<dbReference type="eggNOG" id="ENOG502SBX3">
    <property type="taxonomic scope" value="Eukaryota"/>
</dbReference>
<protein>
    <submittedName>
        <fullName evidence="2">Uncharacterized protein</fullName>
    </submittedName>
</protein>
<name>A0A1Y5IL11_OSTTA</name>
<gene>
    <name evidence="2" type="ORF">BE221DRAFT_16970</name>
</gene>
<proteinExistence type="predicted"/>
<reference evidence="2" key="1">
    <citation type="submission" date="2017-04" db="EMBL/GenBank/DDBJ databases">
        <title>Population genomics of picophytoplankton unveils novel chromosome hypervariability.</title>
        <authorList>
            <consortium name="DOE Joint Genome Institute"/>
            <person name="Blanc-Mathieu R."/>
            <person name="Krasovec M."/>
            <person name="Hebrard M."/>
            <person name="Yau S."/>
            <person name="Desgranges E."/>
            <person name="Martin J."/>
            <person name="Schackwitz W."/>
            <person name="Kuo A."/>
            <person name="Salin G."/>
            <person name="Donnadieu C."/>
            <person name="Desdevises Y."/>
            <person name="Sanchez-Ferandin S."/>
            <person name="Moreau H."/>
            <person name="Rivals E."/>
            <person name="Grigoriev I.V."/>
            <person name="Grimsley N."/>
            <person name="Eyre-Walker A."/>
            <person name="Piganeau G."/>
        </authorList>
    </citation>
    <scope>NUCLEOTIDE SEQUENCE [LARGE SCALE GENOMIC DNA]</scope>
    <source>
        <strain evidence="2">RCC 1115</strain>
    </source>
</reference>
<dbReference type="AlphaFoldDB" id="A0A1Y5IL11"/>
<feature type="region of interest" description="Disordered" evidence="1">
    <location>
        <begin position="1"/>
        <end position="31"/>
    </location>
</feature>
<evidence type="ECO:0000256" key="1">
    <source>
        <dbReference type="SAM" id="MobiDB-lite"/>
    </source>
</evidence>
<organism evidence="2">
    <name type="scientific">Ostreococcus tauri</name>
    <name type="common">Marine green alga</name>
    <dbReference type="NCBI Taxonomy" id="70448"/>
    <lineage>
        <taxon>Eukaryota</taxon>
        <taxon>Viridiplantae</taxon>
        <taxon>Chlorophyta</taxon>
        <taxon>Mamiellophyceae</taxon>
        <taxon>Mamiellales</taxon>
        <taxon>Bathycoccaceae</taxon>
        <taxon>Ostreococcus</taxon>
    </lineage>
</organism>
<accession>A0A1Y5IL11</accession>
<dbReference type="Proteomes" id="UP000195557">
    <property type="component" value="Unassembled WGS sequence"/>
</dbReference>